<keyword evidence="5 9" id="KW-0812">Transmembrane</keyword>
<reference evidence="11 12" key="1">
    <citation type="journal article" date="2019" name="Anaerobe">
        <title>Brachyspira catarrhinii sp. nov., an anaerobic intestinal spirochaete isolated from vervet monkeys may have been misidentified as Brachyspira aalborgi in previous studies.</title>
        <authorList>
            <person name="Phillips N.D."/>
            <person name="La T."/>
            <person name="Hampson D.J."/>
        </authorList>
    </citation>
    <scope>NUCLEOTIDE SEQUENCE [LARGE SCALE GENOMIC DNA]</scope>
    <source>
        <strain evidence="11 12">Z12</strain>
    </source>
</reference>
<dbReference type="PANTHER" id="PTHR35011:SF5">
    <property type="entry name" value="SIALIC ACID TRAP TRANSPORTER SMALL PERMEASE PROTEIN SIAQ"/>
    <property type="match status" value="1"/>
</dbReference>
<feature type="transmembrane region" description="Helical" evidence="9">
    <location>
        <begin position="94"/>
        <end position="115"/>
    </location>
</feature>
<evidence type="ECO:0000256" key="9">
    <source>
        <dbReference type="SAM" id="Phobius"/>
    </source>
</evidence>
<dbReference type="Proteomes" id="UP000310168">
    <property type="component" value="Unassembled WGS sequence"/>
</dbReference>
<evidence type="ECO:0000256" key="5">
    <source>
        <dbReference type="ARBA" id="ARBA00022692"/>
    </source>
</evidence>
<comment type="subcellular location">
    <subcellularLocation>
        <location evidence="1">Cell inner membrane</location>
        <topology evidence="1">Multi-pass membrane protein</topology>
    </subcellularLocation>
</comment>
<dbReference type="EMBL" id="SJDU01000022">
    <property type="protein sequence ID" value="TKZ36135.1"/>
    <property type="molecule type" value="Genomic_DNA"/>
</dbReference>
<gene>
    <name evidence="11" type="ORF">EZH24_01685</name>
</gene>
<dbReference type="InterPro" id="IPR055348">
    <property type="entry name" value="DctQ"/>
</dbReference>
<feature type="transmembrane region" description="Helical" evidence="9">
    <location>
        <begin position="20"/>
        <end position="43"/>
    </location>
</feature>
<keyword evidence="6 9" id="KW-1133">Transmembrane helix</keyword>
<comment type="similarity">
    <text evidence="8">Belongs to the TRAP transporter small permease family.</text>
</comment>
<keyword evidence="2" id="KW-0813">Transport</keyword>
<organism evidence="11 12">
    <name type="scientific">Brachyspira catarrhinii</name>
    <dbReference type="NCBI Taxonomy" id="2528966"/>
    <lineage>
        <taxon>Bacteria</taxon>
        <taxon>Pseudomonadati</taxon>
        <taxon>Spirochaetota</taxon>
        <taxon>Spirochaetia</taxon>
        <taxon>Brachyspirales</taxon>
        <taxon>Brachyspiraceae</taxon>
        <taxon>Brachyspira</taxon>
    </lineage>
</organism>
<evidence type="ECO:0000313" key="11">
    <source>
        <dbReference type="EMBL" id="TKZ36135.1"/>
    </source>
</evidence>
<protein>
    <submittedName>
        <fullName evidence="11">TRAP transporter small permease</fullName>
    </submittedName>
</protein>
<evidence type="ECO:0000256" key="4">
    <source>
        <dbReference type="ARBA" id="ARBA00022519"/>
    </source>
</evidence>
<evidence type="ECO:0000256" key="2">
    <source>
        <dbReference type="ARBA" id="ARBA00022448"/>
    </source>
</evidence>
<dbReference type="InterPro" id="IPR007387">
    <property type="entry name" value="TRAP_DctQ"/>
</dbReference>
<keyword evidence="3" id="KW-1003">Cell membrane</keyword>
<feature type="domain" description="Tripartite ATP-independent periplasmic transporters DctQ component" evidence="10">
    <location>
        <begin position="30"/>
        <end position="156"/>
    </location>
</feature>
<name>A0ABY2TTT3_9SPIR</name>
<dbReference type="PANTHER" id="PTHR35011">
    <property type="entry name" value="2,3-DIKETO-L-GULONATE TRAP TRANSPORTER SMALL PERMEASE PROTEIN YIAM"/>
    <property type="match status" value="1"/>
</dbReference>
<evidence type="ECO:0000256" key="8">
    <source>
        <dbReference type="ARBA" id="ARBA00038436"/>
    </source>
</evidence>
<feature type="transmembrane region" description="Helical" evidence="9">
    <location>
        <begin position="127"/>
        <end position="151"/>
    </location>
</feature>
<comment type="caution">
    <text evidence="11">The sequence shown here is derived from an EMBL/GenBank/DDBJ whole genome shotgun (WGS) entry which is preliminary data.</text>
</comment>
<evidence type="ECO:0000256" key="7">
    <source>
        <dbReference type="ARBA" id="ARBA00023136"/>
    </source>
</evidence>
<feature type="transmembrane region" description="Helical" evidence="9">
    <location>
        <begin position="55"/>
        <end position="73"/>
    </location>
</feature>
<evidence type="ECO:0000256" key="6">
    <source>
        <dbReference type="ARBA" id="ARBA00022989"/>
    </source>
</evidence>
<sequence>MKNLNNGLNIFKIINFIEDILCAITLIGLFFTIILQILGRVFSHPFPWTEETTRYLFIYMMFIALAAGFNKAESSRVIIFISIGPKWLKKLAKIIYIVFVIGFFLFMFIYGLMLVHQQISMNETATALSMPIFIIGTCVPISGILGIIGVIQSLIQYPDKVNIPDKIDPKDMEI</sequence>
<accession>A0ABY2TTT3</accession>
<evidence type="ECO:0000256" key="3">
    <source>
        <dbReference type="ARBA" id="ARBA00022475"/>
    </source>
</evidence>
<dbReference type="RefSeq" id="WP_137997406.1">
    <property type="nucleotide sequence ID" value="NZ_SJDU01000022.1"/>
</dbReference>
<keyword evidence="4" id="KW-0997">Cell inner membrane</keyword>
<evidence type="ECO:0000256" key="1">
    <source>
        <dbReference type="ARBA" id="ARBA00004429"/>
    </source>
</evidence>
<keyword evidence="12" id="KW-1185">Reference proteome</keyword>
<keyword evidence="7 9" id="KW-0472">Membrane</keyword>
<proteinExistence type="inferred from homology"/>
<dbReference type="Pfam" id="PF04290">
    <property type="entry name" value="DctQ"/>
    <property type="match status" value="1"/>
</dbReference>
<evidence type="ECO:0000313" key="12">
    <source>
        <dbReference type="Proteomes" id="UP000310168"/>
    </source>
</evidence>
<evidence type="ECO:0000259" key="10">
    <source>
        <dbReference type="Pfam" id="PF04290"/>
    </source>
</evidence>